<comment type="caution">
    <text evidence="1">The sequence shown here is derived from an EMBL/GenBank/DDBJ whole genome shotgun (WGS) entry which is preliminary data.</text>
</comment>
<keyword evidence="2" id="KW-1185">Reference proteome</keyword>
<dbReference type="STRING" id="2052828.ATO67_14325"/>
<proteinExistence type="predicted"/>
<sequence>MVFADDVLLDGNLVGISSGRMFSQYYMKIISLCLIDIAISHIGRTVEVVWGDVGSHQVKIRAKVAQNPYLDLPFNRDIDVKASGR</sequence>
<evidence type="ECO:0008006" key="3">
    <source>
        <dbReference type="Google" id="ProtNLM"/>
    </source>
</evidence>
<dbReference type="AlphaFoldDB" id="A0A135NYA9"/>
<gene>
    <name evidence="1" type="ORF">ATO67_14325</name>
</gene>
<dbReference type="RefSeq" id="WP_067650312.1">
    <property type="nucleotide sequence ID" value="NZ_KQ961030.1"/>
</dbReference>
<dbReference type="Proteomes" id="UP000070498">
    <property type="component" value="Unassembled WGS sequence"/>
</dbReference>
<evidence type="ECO:0000313" key="1">
    <source>
        <dbReference type="EMBL" id="KXG84171.1"/>
    </source>
</evidence>
<evidence type="ECO:0000313" key="2">
    <source>
        <dbReference type="Proteomes" id="UP000070498"/>
    </source>
</evidence>
<name>A0A135NYA9_9HYPH</name>
<accession>A0A135NYA9</accession>
<dbReference type="EMBL" id="LNUW01000038">
    <property type="protein sequence ID" value="KXG84171.1"/>
    <property type="molecule type" value="Genomic_DNA"/>
</dbReference>
<organism evidence="1 2">
    <name type="scientific">Agrobacterium bohemicum</name>
    <dbReference type="NCBI Taxonomy" id="2052828"/>
    <lineage>
        <taxon>Bacteria</taxon>
        <taxon>Pseudomonadati</taxon>
        <taxon>Pseudomonadota</taxon>
        <taxon>Alphaproteobacteria</taxon>
        <taxon>Hyphomicrobiales</taxon>
        <taxon>Rhizobiaceae</taxon>
        <taxon>Rhizobium/Agrobacterium group</taxon>
        <taxon>Agrobacterium</taxon>
    </lineage>
</organism>
<protein>
    <recommendedName>
        <fullName evidence="3">Glycine cleavage T-protein C-terminal barrel domain-containing protein</fullName>
    </recommendedName>
</protein>
<reference evidence="1 2" key="1">
    <citation type="submission" date="2015-11" db="EMBL/GenBank/DDBJ databases">
        <title>Draft genome sequence of Agrobacterium sp. R89-1.</title>
        <authorList>
            <person name="Zahradnik J."/>
            <person name="Kyslikova E."/>
            <person name="Palyzova A."/>
            <person name="Kyslik P."/>
        </authorList>
    </citation>
    <scope>NUCLEOTIDE SEQUENCE [LARGE SCALE GENOMIC DNA]</scope>
    <source>
        <strain evidence="1 2">R89-1</strain>
    </source>
</reference>